<comment type="caution">
    <text evidence="1">The sequence shown here is derived from an EMBL/GenBank/DDBJ whole genome shotgun (WGS) entry which is preliminary data.</text>
</comment>
<keyword evidence="2" id="KW-1185">Reference proteome</keyword>
<accession>A0ACC6KZC0</accession>
<protein>
    <submittedName>
        <fullName evidence="1">Transposase YdaD</fullName>
    </submittedName>
</protein>
<sequence length="320" mass="37128">MPEEISLALTRVAVRKKPHKKNDELLKGAFEENFYDFLRFMYSDADEVIDFEKGIEFMDKELHTIIPVRERRKGKRQADLLAKLYLKNGTEKWVLLNVEIEGSNDPEFAYRLFQYNYRIRDRYNVSVATIAVFTGSENQSRQTTYKDQLLGTTLSFTYLTYNIFDHSPETLIAIRNPFALIVLACQKAILEGKIPDEELGQERLTIAKALLAQNYDHDRIISFMWFLKNFIFIDNQDINHKFDQQIETLTGGKLDMGIIETIKMQERREGKAEGLEIGKAEGRHEEALEIARELKKEGLSIEFIAKTTKLSVEEVQALKT</sequence>
<dbReference type="Proteomes" id="UP001246858">
    <property type="component" value="Unassembled WGS sequence"/>
</dbReference>
<proteinExistence type="predicted"/>
<gene>
    <name evidence="1" type="ORF">J2X78_003145</name>
</gene>
<evidence type="ECO:0000313" key="1">
    <source>
        <dbReference type="EMBL" id="MDR6784571.1"/>
    </source>
</evidence>
<dbReference type="EMBL" id="JAVDTF010000003">
    <property type="protein sequence ID" value="MDR6784571.1"/>
    <property type="molecule type" value="Genomic_DNA"/>
</dbReference>
<evidence type="ECO:0000313" key="2">
    <source>
        <dbReference type="Proteomes" id="UP001246858"/>
    </source>
</evidence>
<name>A0ACC6KZC0_9SPHI</name>
<reference evidence="1" key="1">
    <citation type="submission" date="2023-07" db="EMBL/GenBank/DDBJ databases">
        <title>Sorghum-associated microbial communities from plants grown in Nebraska, USA.</title>
        <authorList>
            <person name="Schachtman D."/>
        </authorList>
    </citation>
    <scope>NUCLEOTIDE SEQUENCE</scope>
    <source>
        <strain evidence="1">2697</strain>
    </source>
</reference>
<organism evidence="1 2">
    <name type="scientific">Pedobacter africanus</name>
    <dbReference type="NCBI Taxonomy" id="151894"/>
    <lineage>
        <taxon>Bacteria</taxon>
        <taxon>Pseudomonadati</taxon>
        <taxon>Bacteroidota</taxon>
        <taxon>Sphingobacteriia</taxon>
        <taxon>Sphingobacteriales</taxon>
        <taxon>Sphingobacteriaceae</taxon>
        <taxon>Pedobacter</taxon>
    </lineage>
</organism>